<reference evidence="5" key="1">
    <citation type="journal article" date="2017" name="Nat. Commun.">
        <title>The asparagus genome sheds light on the origin and evolution of a young Y chromosome.</title>
        <authorList>
            <person name="Harkess A."/>
            <person name="Zhou J."/>
            <person name="Xu C."/>
            <person name="Bowers J.E."/>
            <person name="Van der Hulst R."/>
            <person name="Ayyampalayam S."/>
            <person name="Mercati F."/>
            <person name="Riccardi P."/>
            <person name="McKain M.R."/>
            <person name="Kakrana A."/>
            <person name="Tang H."/>
            <person name="Ray J."/>
            <person name="Groenendijk J."/>
            <person name="Arikit S."/>
            <person name="Mathioni S.M."/>
            <person name="Nakano M."/>
            <person name="Shan H."/>
            <person name="Telgmann-Rauber A."/>
            <person name="Kanno A."/>
            <person name="Yue Z."/>
            <person name="Chen H."/>
            <person name="Li W."/>
            <person name="Chen Y."/>
            <person name="Xu X."/>
            <person name="Zhang Y."/>
            <person name="Luo S."/>
            <person name="Chen H."/>
            <person name="Gao J."/>
            <person name="Mao Z."/>
            <person name="Pires J.C."/>
            <person name="Luo M."/>
            <person name="Kudrna D."/>
            <person name="Wing R.A."/>
            <person name="Meyers B.C."/>
            <person name="Yi K."/>
            <person name="Kong H."/>
            <person name="Lavrijsen P."/>
            <person name="Sunseri F."/>
            <person name="Falavigna A."/>
            <person name="Ye Y."/>
            <person name="Leebens-Mack J.H."/>
            <person name="Chen G."/>
        </authorList>
    </citation>
    <scope>NUCLEOTIDE SEQUENCE [LARGE SCALE GENOMIC DNA]</scope>
    <source>
        <strain evidence="5">cv. DH0086</strain>
    </source>
</reference>
<protein>
    <submittedName>
        <fullName evidence="4">Uncharacterized protein</fullName>
    </submittedName>
</protein>
<dbReference type="PANTHER" id="PTHR31642:SF266">
    <property type="entry name" value="HXXXD-TYPE ACYL-TRANSFERASE FAMILY PROTEIN"/>
    <property type="match status" value="1"/>
</dbReference>
<gene>
    <name evidence="4" type="ORF">A4U43_C04F25740</name>
</gene>
<dbReference type="PANTHER" id="PTHR31642">
    <property type="entry name" value="TRICHOTHECENE 3-O-ACETYLTRANSFERASE"/>
    <property type="match status" value="1"/>
</dbReference>
<keyword evidence="5" id="KW-1185">Reference proteome</keyword>
<name>A0A5P1F3M0_ASPOF</name>
<dbReference type="OrthoDB" id="1862401at2759"/>
<organism evidence="4 5">
    <name type="scientific">Asparagus officinalis</name>
    <name type="common">Garden asparagus</name>
    <dbReference type="NCBI Taxonomy" id="4686"/>
    <lineage>
        <taxon>Eukaryota</taxon>
        <taxon>Viridiplantae</taxon>
        <taxon>Streptophyta</taxon>
        <taxon>Embryophyta</taxon>
        <taxon>Tracheophyta</taxon>
        <taxon>Spermatophyta</taxon>
        <taxon>Magnoliopsida</taxon>
        <taxon>Liliopsida</taxon>
        <taxon>Asparagales</taxon>
        <taxon>Asparagaceae</taxon>
        <taxon>Asparagoideae</taxon>
        <taxon>Asparagus</taxon>
    </lineage>
</organism>
<dbReference type="Proteomes" id="UP000243459">
    <property type="component" value="Chromosome 4"/>
</dbReference>
<keyword evidence="3" id="KW-0012">Acyltransferase</keyword>
<evidence type="ECO:0000313" key="4">
    <source>
        <dbReference type="EMBL" id="ONK72986.1"/>
    </source>
</evidence>
<dbReference type="InterPro" id="IPR050317">
    <property type="entry name" value="Plant_Fungal_Acyltransferase"/>
</dbReference>
<dbReference type="OMA" id="FGSFHFP"/>
<sequence length="449" mass="50447">MASERCHETSVVIRHRERIKATGTSLQEHRMPLSNLDFLLPPVDVGVFFVYRNREHQLRSSSKFDTLKTSLSEALATYYPLAGVITENLRGEPELLCNNSGVDFLEAYFERGIAELDLYNPEECLEGKLVPRKDEGVFCIQATELKCGGLVIACVFDHRIADAYSINMFLLGWSQLACSKPISIIPCFYCFPHQLHYASLCNSSITNLYVPASSLSLSNNCSLTSRIYHVSLEHINRLQILSKATTKLQAFSAFLWQTIAKGMKCNPENFCKMAIVVDGRSRLNHDMSTYFGNLLGVVFRKHTAKDLSSMKLSEVVGIVEEMIKEGTKEEHFLELDNMIGKQSIKGVRSRIYSEEESDGAAFIVSSGRKFPMSEVDFGWGQPNFGSYHFGWGGKVGHIMPIPSTSCEEEWVVCARLMEWQVVALETYGEGIFRSLTSGHLMLFSDSAEE</sequence>
<accession>A0A5P1F3M0</accession>
<dbReference type="EMBL" id="CM007384">
    <property type="protein sequence ID" value="ONK72986.1"/>
    <property type="molecule type" value="Genomic_DNA"/>
</dbReference>
<evidence type="ECO:0000256" key="1">
    <source>
        <dbReference type="ARBA" id="ARBA00009861"/>
    </source>
</evidence>
<evidence type="ECO:0000256" key="2">
    <source>
        <dbReference type="ARBA" id="ARBA00022679"/>
    </source>
</evidence>
<dbReference type="Gene3D" id="3.30.559.10">
    <property type="entry name" value="Chloramphenicol acetyltransferase-like domain"/>
    <property type="match status" value="2"/>
</dbReference>
<proteinExistence type="inferred from homology"/>
<dbReference type="Pfam" id="PF02458">
    <property type="entry name" value="Transferase"/>
    <property type="match status" value="1"/>
</dbReference>
<keyword evidence="2" id="KW-0808">Transferase</keyword>
<dbReference type="GO" id="GO:0016747">
    <property type="term" value="F:acyltransferase activity, transferring groups other than amino-acyl groups"/>
    <property type="evidence" value="ECO:0007669"/>
    <property type="project" value="TreeGrafter"/>
</dbReference>
<evidence type="ECO:0000256" key="3">
    <source>
        <dbReference type="ARBA" id="ARBA00023315"/>
    </source>
</evidence>
<dbReference type="AlphaFoldDB" id="A0A5P1F3M0"/>
<evidence type="ECO:0000313" key="5">
    <source>
        <dbReference type="Proteomes" id="UP000243459"/>
    </source>
</evidence>
<dbReference type="Gramene" id="ONK72986">
    <property type="protein sequence ID" value="ONK72986"/>
    <property type="gene ID" value="A4U43_C04F25740"/>
</dbReference>
<comment type="similarity">
    <text evidence="1">Belongs to the plant acyltransferase family.</text>
</comment>
<dbReference type="InterPro" id="IPR023213">
    <property type="entry name" value="CAT-like_dom_sf"/>
</dbReference>